<dbReference type="SMART" id="SM00900">
    <property type="entry name" value="FMN_bind"/>
    <property type="match status" value="1"/>
</dbReference>
<dbReference type="PIRSF" id="PIRSF006091">
    <property type="entry name" value="E_trnsport_RnfG"/>
    <property type="match status" value="1"/>
</dbReference>
<evidence type="ECO:0000256" key="4">
    <source>
        <dbReference type="ARBA" id="ARBA00022643"/>
    </source>
</evidence>
<evidence type="ECO:0000259" key="10">
    <source>
        <dbReference type="SMART" id="SM00900"/>
    </source>
</evidence>
<protein>
    <recommendedName>
        <fullName evidence="9">Ion-translocating oxidoreductase complex subunit G</fullName>
        <ecNumber evidence="9">7.-.-.-</ecNumber>
    </recommendedName>
    <alternativeName>
        <fullName evidence="9">Rnf electron transport complex subunit G</fullName>
    </alternativeName>
</protein>
<keyword evidence="3 9" id="KW-0285">Flavoprotein</keyword>
<dbReference type="PANTHER" id="PTHR36118">
    <property type="entry name" value="ION-TRANSLOCATING OXIDOREDUCTASE COMPLEX SUBUNIT G"/>
    <property type="match status" value="1"/>
</dbReference>
<comment type="cofactor">
    <cofactor evidence="9">
        <name>FMN</name>
        <dbReference type="ChEBI" id="CHEBI:58210"/>
    </cofactor>
</comment>
<evidence type="ECO:0000256" key="1">
    <source>
        <dbReference type="ARBA" id="ARBA00022448"/>
    </source>
</evidence>
<keyword evidence="9" id="KW-1003">Cell membrane</keyword>
<keyword evidence="12" id="KW-1185">Reference proteome</keyword>
<sequence>MIRAMRNNGLILALVALLSTGLIAITDSLTKDTIAEQQRLQLLNVLNQVIPTSMHDNPLYKSCTMITNPALGSKSPMPAYVATKDGKTTAIAIEAIAPDGYNGAIKILVGVDTNKTVLGLRVLSQNETPGLGDKIELTVSDWPLSFTNQKIESADDKRWHVQKDGGQFDQFTGATITPRAVVNAARKAAWYVSENIDTIIKQPQNCGDAS</sequence>
<dbReference type="GO" id="GO:0005886">
    <property type="term" value="C:plasma membrane"/>
    <property type="evidence" value="ECO:0007669"/>
    <property type="project" value="UniProtKB-SubCell"/>
</dbReference>
<keyword evidence="9" id="KW-0472">Membrane</keyword>
<comment type="similarity">
    <text evidence="9">Belongs to the RnfG family.</text>
</comment>
<dbReference type="NCBIfam" id="NF002519">
    <property type="entry name" value="PRK01908.1"/>
    <property type="match status" value="1"/>
</dbReference>
<gene>
    <name evidence="9" type="primary">rnfG</name>
    <name evidence="11" type="ORF">SAMN02745132_01381</name>
</gene>
<dbReference type="AlphaFoldDB" id="A0A1T4UCF0"/>
<organism evidence="11 12">
    <name type="scientific">Enterovibrio nigricans DSM 22720</name>
    <dbReference type="NCBI Taxonomy" id="1121868"/>
    <lineage>
        <taxon>Bacteria</taxon>
        <taxon>Pseudomonadati</taxon>
        <taxon>Pseudomonadota</taxon>
        <taxon>Gammaproteobacteria</taxon>
        <taxon>Vibrionales</taxon>
        <taxon>Vibrionaceae</taxon>
        <taxon>Enterovibrio</taxon>
    </lineage>
</organism>
<feature type="modified residue" description="FMN phosphoryl threonine" evidence="9">
    <location>
        <position position="175"/>
    </location>
</feature>
<keyword evidence="4 9" id="KW-0288">FMN</keyword>
<dbReference type="EMBL" id="FUXU01000012">
    <property type="protein sequence ID" value="SKA50339.1"/>
    <property type="molecule type" value="Genomic_DNA"/>
</dbReference>
<dbReference type="GO" id="GO:0010181">
    <property type="term" value="F:FMN binding"/>
    <property type="evidence" value="ECO:0007669"/>
    <property type="project" value="InterPro"/>
</dbReference>
<evidence type="ECO:0000256" key="8">
    <source>
        <dbReference type="ARBA" id="ARBA00022989"/>
    </source>
</evidence>
<dbReference type="PANTHER" id="PTHR36118:SF1">
    <property type="entry name" value="ION-TRANSLOCATING OXIDOREDUCTASE COMPLEX SUBUNIT G"/>
    <property type="match status" value="1"/>
</dbReference>
<name>A0A1T4UCF0_9GAMM</name>
<evidence type="ECO:0000313" key="12">
    <source>
        <dbReference type="Proteomes" id="UP000190162"/>
    </source>
</evidence>
<evidence type="ECO:0000256" key="3">
    <source>
        <dbReference type="ARBA" id="ARBA00022630"/>
    </source>
</evidence>
<evidence type="ECO:0000256" key="6">
    <source>
        <dbReference type="ARBA" id="ARBA00022967"/>
    </source>
</evidence>
<dbReference type="GO" id="GO:0009055">
    <property type="term" value="F:electron transfer activity"/>
    <property type="evidence" value="ECO:0007669"/>
    <property type="project" value="InterPro"/>
</dbReference>
<evidence type="ECO:0000256" key="7">
    <source>
        <dbReference type="ARBA" id="ARBA00022982"/>
    </source>
</evidence>
<keyword evidence="9" id="KW-0997">Cell inner membrane</keyword>
<accession>A0A1T4UCF0</accession>
<keyword evidence="1 9" id="KW-0813">Transport</keyword>
<keyword evidence="6 9" id="KW-1278">Translocase</keyword>
<dbReference type="GO" id="GO:0022900">
    <property type="term" value="P:electron transport chain"/>
    <property type="evidence" value="ECO:0007669"/>
    <property type="project" value="UniProtKB-UniRule"/>
</dbReference>
<proteinExistence type="inferred from homology"/>
<feature type="domain" description="FMN-binding" evidence="10">
    <location>
        <begin position="100"/>
        <end position="192"/>
    </location>
</feature>
<dbReference type="HAMAP" id="MF_00479">
    <property type="entry name" value="RsxG_RnfG"/>
    <property type="match status" value="1"/>
</dbReference>
<evidence type="ECO:0000256" key="5">
    <source>
        <dbReference type="ARBA" id="ARBA00022692"/>
    </source>
</evidence>
<keyword evidence="2 9" id="KW-0597">Phosphoprotein</keyword>
<dbReference type="RefSeq" id="WP_078751813.1">
    <property type="nucleotide sequence ID" value="NZ_FUXU01000012.1"/>
</dbReference>
<evidence type="ECO:0000256" key="2">
    <source>
        <dbReference type="ARBA" id="ARBA00022553"/>
    </source>
</evidence>
<keyword evidence="7 9" id="KW-0249">Electron transport</keyword>
<dbReference type="InterPro" id="IPR010209">
    <property type="entry name" value="Ion_transpt_RnfG/RsxG"/>
</dbReference>
<dbReference type="EC" id="7.-.-.-" evidence="9"/>
<evidence type="ECO:0000313" key="11">
    <source>
        <dbReference type="EMBL" id="SKA50339.1"/>
    </source>
</evidence>
<comment type="function">
    <text evidence="9">Part of a membrane-bound complex that couples electron transfer with translocation of ions across the membrane.</text>
</comment>
<reference evidence="12" key="1">
    <citation type="submission" date="2017-02" db="EMBL/GenBank/DDBJ databases">
        <authorList>
            <person name="Varghese N."/>
            <person name="Submissions S."/>
        </authorList>
    </citation>
    <scope>NUCLEOTIDE SEQUENCE [LARGE SCALE GENOMIC DNA]</scope>
    <source>
        <strain evidence="12">DSM 22720</strain>
    </source>
</reference>
<dbReference type="InterPro" id="IPR007329">
    <property type="entry name" value="FMN-bd"/>
</dbReference>
<keyword evidence="8 9" id="KW-1133">Transmembrane helix</keyword>
<dbReference type="NCBIfam" id="TIGR01947">
    <property type="entry name" value="rnfG"/>
    <property type="match status" value="1"/>
</dbReference>
<comment type="subcellular location">
    <subcellularLocation>
        <location evidence="9">Cell inner membrane</location>
        <topology evidence="9">Single-pass membrane protein</topology>
    </subcellularLocation>
</comment>
<dbReference type="Proteomes" id="UP000190162">
    <property type="component" value="Unassembled WGS sequence"/>
</dbReference>
<dbReference type="OrthoDB" id="9784165at2"/>
<dbReference type="Pfam" id="PF04205">
    <property type="entry name" value="FMN_bind"/>
    <property type="match status" value="1"/>
</dbReference>
<keyword evidence="5 9" id="KW-0812">Transmembrane</keyword>
<evidence type="ECO:0000256" key="9">
    <source>
        <dbReference type="HAMAP-Rule" id="MF_00479"/>
    </source>
</evidence>
<comment type="subunit">
    <text evidence="9">The complex is composed of six subunits: RnfA, RnfB, RnfC, RnfD, RnfE and RnfG.</text>
</comment>